<protein>
    <submittedName>
        <fullName evidence="1">Uncharacterized protein</fullName>
    </submittedName>
</protein>
<reference evidence="1" key="1">
    <citation type="journal article" date="2021" name="Proc. Natl. Acad. Sci. U.S.A.">
        <title>A Catalog of Tens of Thousands of Viruses from Human Metagenomes Reveals Hidden Associations with Chronic Diseases.</title>
        <authorList>
            <person name="Tisza M.J."/>
            <person name="Buck C.B."/>
        </authorList>
    </citation>
    <scope>NUCLEOTIDE SEQUENCE</scope>
    <source>
        <strain evidence="1">CtXzK3</strain>
    </source>
</reference>
<sequence length="98" mass="10941">MAKAVLVIDMPERCTKCPLLLTIPQKGGLALCLARPTNGQEEYNPKNEKTWRPDWCPLRELPERSDHPDHCDNGRFDAGWNGCLDAIEGGAHGKEQSE</sequence>
<accession>A0A8S5SVM8</accession>
<dbReference type="EMBL" id="BK032684">
    <property type="protein sequence ID" value="DAF55014.1"/>
    <property type="molecule type" value="Genomic_DNA"/>
</dbReference>
<name>A0A8S5SVM8_9CAUD</name>
<proteinExistence type="predicted"/>
<evidence type="ECO:0000313" key="1">
    <source>
        <dbReference type="EMBL" id="DAF55014.1"/>
    </source>
</evidence>
<organism evidence="1">
    <name type="scientific">Siphoviridae sp. ctXzK3</name>
    <dbReference type="NCBI Taxonomy" id="2827889"/>
    <lineage>
        <taxon>Viruses</taxon>
        <taxon>Duplodnaviria</taxon>
        <taxon>Heunggongvirae</taxon>
        <taxon>Uroviricota</taxon>
        <taxon>Caudoviricetes</taxon>
    </lineage>
</organism>